<name>Q23WM3_TETTS</name>
<dbReference type="STRING" id="312017.Q23WM3"/>
<dbReference type="Proteomes" id="UP000009168">
    <property type="component" value="Unassembled WGS sequence"/>
</dbReference>
<dbReference type="OrthoDB" id="4062651at2759"/>
<evidence type="ECO:0000256" key="9">
    <source>
        <dbReference type="ARBA" id="ARBA00051693"/>
    </source>
</evidence>
<evidence type="ECO:0000256" key="2">
    <source>
        <dbReference type="ARBA" id="ARBA00022741"/>
    </source>
</evidence>
<keyword evidence="1" id="KW-0808">Transferase</keyword>
<evidence type="ECO:0000256" key="6">
    <source>
        <dbReference type="ARBA" id="ARBA00038999"/>
    </source>
</evidence>
<keyword evidence="4" id="KW-0067">ATP-binding</keyword>
<evidence type="ECO:0000256" key="10">
    <source>
        <dbReference type="SAM" id="Phobius"/>
    </source>
</evidence>
<organism evidence="12 13">
    <name type="scientific">Tetrahymena thermophila (strain SB210)</name>
    <dbReference type="NCBI Taxonomy" id="312017"/>
    <lineage>
        <taxon>Eukaryota</taxon>
        <taxon>Sar</taxon>
        <taxon>Alveolata</taxon>
        <taxon>Ciliophora</taxon>
        <taxon>Intramacronucleata</taxon>
        <taxon>Oligohymenophorea</taxon>
        <taxon>Hymenostomatida</taxon>
        <taxon>Tetrahymenina</taxon>
        <taxon>Tetrahymenidae</taxon>
        <taxon>Tetrahymena</taxon>
    </lineage>
</organism>
<evidence type="ECO:0000313" key="13">
    <source>
        <dbReference type="Proteomes" id="UP000009168"/>
    </source>
</evidence>
<gene>
    <name evidence="12" type="ORF">TTHERM_00923220</name>
</gene>
<dbReference type="Gene3D" id="1.10.510.10">
    <property type="entry name" value="Transferase(Phosphotransferase) domain 1"/>
    <property type="match status" value="1"/>
</dbReference>
<evidence type="ECO:0000256" key="1">
    <source>
        <dbReference type="ARBA" id="ARBA00022679"/>
    </source>
</evidence>
<evidence type="ECO:0000256" key="8">
    <source>
        <dbReference type="ARBA" id="ARBA00049299"/>
    </source>
</evidence>
<keyword evidence="13" id="KW-1185">Reference proteome</keyword>
<dbReference type="InterPro" id="IPR000719">
    <property type="entry name" value="Prot_kinase_dom"/>
</dbReference>
<evidence type="ECO:0000256" key="3">
    <source>
        <dbReference type="ARBA" id="ARBA00022777"/>
    </source>
</evidence>
<dbReference type="HOGENOM" id="CLU_904498_0_0_1"/>
<dbReference type="AlphaFoldDB" id="Q23WM3"/>
<dbReference type="PANTHER" id="PTHR48013">
    <property type="entry name" value="DUAL SPECIFICITY MITOGEN-ACTIVATED PROTEIN KINASE KINASE 5-RELATED"/>
    <property type="match status" value="1"/>
</dbReference>
<evidence type="ECO:0000259" key="11">
    <source>
        <dbReference type="PROSITE" id="PS50011"/>
    </source>
</evidence>
<dbReference type="EMBL" id="GG662607">
    <property type="protein sequence ID" value="EAS00957.2"/>
    <property type="molecule type" value="Genomic_DNA"/>
</dbReference>
<keyword evidence="3 12" id="KW-0418">Kinase</keyword>
<dbReference type="GO" id="GO:0004708">
    <property type="term" value="F:MAP kinase kinase activity"/>
    <property type="evidence" value="ECO:0007669"/>
    <property type="project" value="UniProtKB-EC"/>
</dbReference>
<keyword evidence="10" id="KW-1133">Transmembrane helix</keyword>
<comment type="similarity">
    <text evidence="5">Belongs to the protein kinase superfamily. STE Ser/Thr protein kinase family. MAP kinase kinase subfamily.</text>
</comment>
<proteinExistence type="inferred from homology"/>
<evidence type="ECO:0000256" key="4">
    <source>
        <dbReference type="ARBA" id="ARBA00022840"/>
    </source>
</evidence>
<dbReference type="PROSITE" id="PS50011">
    <property type="entry name" value="PROTEIN_KINASE_DOM"/>
    <property type="match status" value="1"/>
</dbReference>
<dbReference type="RefSeq" id="XP_001021202.2">
    <property type="nucleotide sequence ID" value="XM_001021202.2"/>
</dbReference>
<sequence>MYDRTFRQDHTQLKNYDLNEVRNCAKQVALALHYLHTELHVSHNDIKPENIIMFDKNLFKLADFGYAKQIEKTLIYSSDLYNKWKYRCREYMAPELIQIVNNNVAINNKKILTNILNNCYIDEVKTDVFAFGMSIFVMIFSVLPYKTQEGAFFEDEIFQYLDNKSSYVSFWMNFKDILNEFEKEEKERQQNYGIEHLKDLLENMLCHNPSERFNTLQIITHPWLNDTTNP</sequence>
<dbReference type="InterPro" id="IPR011009">
    <property type="entry name" value="Kinase-like_dom_sf"/>
</dbReference>
<dbReference type="eggNOG" id="KOG0032">
    <property type="taxonomic scope" value="Eukaryota"/>
</dbReference>
<comment type="catalytic activity">
    <reaction evidence="9">
        <text>L-tyrosyl-[protein] + ATP = O-phospho-L-tyrosyl-[protein] + ADP + H(+)</text>
        <dbReference type="Rhea" id="RHEA:10596"/>
        <dbReference type="Rhea" id="RHEA-COMP:10136"/>
        <dbReference type="Rhea" id="RHEA-COMP:20101"/>
        <dbReference type="ChEBI" id="CHEBI:15378"/>
        <dbReference type="ChEBI" id="CHEBI:30616"/>
        <dbReference type="ChEBI" id="CHEBI:46858"/>
        <dbReference type="ChEBI" id="CHEBI:61978"/>
        <dbReference type="ChEBI" id="CHEBI:456216"/>
        <dbReference type="EC" id="2.7.12.2"/>
    </reaction>
</comment>
<protein>
    <recommendedName>
        <fullName evidence="6">mitogen-activated protein kinase kinase</fullName>
        <ecNumber evidence="6">2.7.12.2</ecNumber>
    </recommendedName>
</protein>
<dbReference type="GO" id="GO:0005524">
    <property type="term" value="F:ATP binding"/>
    <property type="evidence" value="ECO:0007669"/>
    <property type="project" value="UniProtKB-KW"/>
</dbReference>
<dbReference type="PANTHER" id="PTHR48013:SF9">
    <property type="entry name" value="DUAL SPECIFICITY MITOGEN-ACTIVATED PROTEIN KINASE KINASE 5"/>
    <property type="match status" value="1"/>
</dbReference>
<evidence type="ECO:0000256" key="5">
    <source>
        <dbReference type="ARBA" id="ARBA00038035"/>
    </source>
</evidence>
<evidence type="ECO:0000256" key="7">
    <source>
        <dbReference type="ARBA" id="ARBA00049014"/>
    </source>
</evidence>
<evidence type="ECO:0000313" key="12">
    <source>
        <dbReference type="EMBL" id="EAS00957.2"/>
    </source>
</evidence>
<comment type="catalytic activity">
    <reaction evidence="8">
        <text>L-threonyl-[protein] + ATP = O-phospho-L-threonyl-[protein] + ADP + H(+)</text>
        <dbReference type="Rhea" id="RHEA:46608"/>
        <dbReference type="Rhea" id="RHEA-COMP:11060"/>
        <dbReference type="Rhea" id="RHEA-COMP:11605"/>
        <dbReference type="ChEBI" id="CHEBI:15378"/>
        <dbReference type="ChEBI" id="CHEBI:30013"/>
        <dbReference type="ChEBI" id="CHEBI:30616"/>
        <dbReference type="ChEBI" id="CHEBI:61977"/>
        <dbReference type="ChEBI" id="CHEBI:456216"/>
        <dbReference type="EC" id="2.7.12.2"/>
    </reaction>
</comment>
<dbReference type="InParanoid" id="Q23WM3"/>
<accession>Q23WM3</accession>
<dbReference type="GeneID" id="7843165"/>
<dbReference type="PROSITE" id="PS00108">
    <property type="entry name" value="PROTEIN_KINASE_ST"/>
    <property type="match status" value="1"/>
</dbReference>
<keyword evidence="2" id="KW-0547">Nucleotide-binding</keyword>
<reference evidence="13" key="1">
    <citation type="journal article" date="2006" name="PLoS Biol.">
        <title>Macronuclear genome sequence of the ciliate Tetrahymena thermophila, a model eukaryote.</title>
        <authorList>
            <person name="Eisen J.A."/>
            <person name="Coyne R.S."/>
            <person name="Wu M."/>
            <person name="Wu D."/>
            <person name="Thiagarajan M."/>
            <person name="Wortman J.R."/>
            <person name="Badger J.H."/>
            <person name="Ren Q."/>
            <person name="Amedeo P."/>
            <person name="Jones K.M."/>
            <person name="Tallon L.J."/>
            <person name="Delcher A.L."/>
            <person name="Salzberg S.L."/>
            <person name="Silva J.C."/>
            <person name="Haas B.J."/>
            <person name="Majoros W.H."/>
            <person name="Farzad M."/>
            <person name="Carlton J.M."/>
            <person name="Smith R.K. Jr."/>
            <person name="Garg J."/>
            <person name="Pearlman R.E."/>
            <person name="Karrer K.M."/>
            <person name="Sun L."/>
            <person name="Manning G."/>
            <person name="Elde N.C."/>
            <person name="Turkewitz A.P."/>
            <person name="Asai D.J."/>
            <person name="Wilkes D.E."/>
            <person name="Wang Y."/>
            <person name="Cai H."/>
            <person name="Collins K."/>
            <person name="Stewart B.A."/>
            <person name="Lee S.R."/>
            <person name="Wilamowska K."/>
            <person name="Weinberg Z."/>
            <person name="Ruzzo W.L."/>
            <person name="Wloga D."/>
            <person name="Gaertig J."/>
            <person name="Frankel J."/>
            <person name="Tsao C.-C."/>
            <person name="Gorovsky M.A."/>
            <person name="Keeling P.J."/>
            <person name="Waller R.F."/>
            <person name="Patron N.J."/>
            <person name="Cherry J.M."/>
            <person name="Stover N.A."/>
            <person name="Krieger C.J."/>
            <person name="del Toro C."/>
            <person name="Ryder H.F."/>
            <person name="Williamson S.C."/>
            <person name="Barbeau R.A."/>
            <person name="Hamilton E.P."/>
            <person name="Orias E."/>
        </authorList>
    </citation>
    <scope>NUCLEOTIDE SEQUENCE [LARGE SCALE GENOMIC DNA]</scope>
    <source>
        <strain evidence="13">SB210</strain>
    </source>
</reference>
<keyword evidence="10" id="KW-0812">Transmembrane</keyword>
<feature type="transmembrane region" description="Helical" evidence="10">
    <location>
        <begin position="128"/>
        <end position="145"/>
    </location>
</feature>
<keyword evidence="10" id="KW-0472">Membrane</keyword>
<dbReference type="SUPFAM" id="SSF56112">
    <property type="entry name" value="Protein kinase-like (PK-like)"/>
    <property type="match status" value="1"/>
</dbReference>
<dbReference type="SMART" id="SM00220">
    <property type="entry name" value="S_TKc"/>
    <property type="match status" value="1"/>
</dbReference>
<dbReference type="Pfam" id="PF00069">
    <property type="entry name" value="Pkinase"/>
    <property type="match status" value="1"/>
</dbReference>
<feature type="domain" description="Protein kinase" evidence="11">
    <location>
        <begin position="1"/>
        <end position="224"/>
    </location>
</feature>
<dbReference type="EC" id="2.7.12.2" evidence="6"/>
<comment type="catalytic activity">
    <reaction evidence="7">
        <text>L-seryl-[protein] + ATP = O-phospho-L-seryl-[protein] + ADP + H(+)</text>
        <dbReference type="Rhea" id="RHEA:17989"/>
        <dbReference type="Rhea" id="RHEA-COMP:9863"/>
        <dbReference type="Rhea" id="RHEA-COMP:11604"/>
        <dbReference type="ChEBI" id="CHEBI:15378"/>
        <dbReference type="ChEBI" id="CHEBI:29999"/>
        <dbReference type="ChEBI" id="CHEBI:30616"/>
        <dbReference type="ChEBI" id="CHEBI:83421"/>
        <dbReference type="ChEBI" id="CHEBI:456216"/>
        <dbReference type="EC" id="2.7.12.2"/>
    </reaction>
</comment>
<dbReference type="KEGG" id="tet:TTHERM_00923220"/>
<dbReference type="InterPro" id="IPR008271">
    <property type="entry name" value="Ser/Thr_kinase_AS"/>
</dbReference>